<keyword evidence="2 4" id="KW-0808">Transferase</keyword>
<dbReference type="GO" id="GO:0016757">
    <property type="term" value="F:glycosyltransferase activity"/>
    <property type="evidence" value="ECO:0007669"/>
    <property type="project" value="UniProtKB-KW"/>
</dbReference>
<dbReference type="KEGG" id="gom:D7316_00482"/>
<dbReference type="InterPro" id="IPR050194">
    <property type="entry name" value="Glycosyltransferase_grp1"/>
</dbReference>
<keyword evidence="1 4" id="KW-0328">Glycosyltransferase</keyword>
<evidence type="ECO:0000256" key="2">
    <source>
        <dbReference type="ARBA" id="ARBA00022679"/>
    </source>
</evidence>
<dbReference type="SUPFAM" id="SSF53756">
    <property type="entry name" value="UDP-Glycosyltransferase/glycogen phosphorylase"/>
    <property type="match status" value="1"/>
</dbReference>
<feature type="domain" description="Glycosyltransferase subfamily 4-like N-terminal" evidence="3">
    <location>
        <begin position="17"/>
        <end position="170"/>
    </location>
</feature>
<dbReference type="GO" id="GO:1901137">
    <property type="term" value="P:carbohydrate derivative biosynthetic process"/>
    <property type="evidence" value="ECO:0007669"/>
    <property type="project" value="UniProtKB-ARBA"/>
</dbReference>
<sequence length="383" mass="40923">MRVRIVQLANFYGARSGGLRTAVDRWGAGYVAAGHEVILVVPGADDRAATMPNGVHRITVHAPRLPFSGGYHVAPPRRVADILRHLRPDAVEVSDRLTLRGFGAWARRRDIHSTMVSHERLDRLLSIAMPDAVARMMADEANRRTADSFDAVVCTTGFAAAEFDRIGATNVAHAPLGVDLDVFDPRHADPAVGARFADDTTTLIVHCGRLSPEKRPDRSIAAVGRLHAARRRVHLVVAGDGPRRPALQRAARGLPVTFLGHVADRAQVAALLASTEISLAPGPHETFCLSALESLASGTPVVASRSSAVAGMVDASCGALAADSPTAFAEAIEQVLELPRPERESAARRRAARYRWPDSVARMLAIHGGSPDLGPRSVVGEFP</sequence>
<evidence type="ECO:0000313" key="5">
    <source>
        <dbReference type="Proteomes" id="UP000271469"/>
    </source>
</evidence>
<keyword evidence="5" id="KW-1185">Reference proteome</keyword>
<name>A0A3G8JG56_9ACTN</name>
<evidence type="ECO:0000259" key="3">
    <source>
        <dbReference type="Pfam" id="PF13579"/>
    </source>
</evidence>
<dbReference type="PANTHER" id="PTHR45947">
    <property type="entry name" value="SULFOQUINOVOSYL TRANSFERASE SQD2"/>
    <property type="match status" value="1"/>
</dbReference>
<dbReference type="InterPro" id="IPR028098">
    <property type="entry name" value="Glyco_trans_4-like_N"/>
</dbReference>
<dbReference type="AlphaFoldDB" id="A0A3G8JG56"/>
<accession>A0A3G8JG56</accession>
<proteinExistence type="predicted"/>
<reference evidence="4 5" key="1">
    <citation type="submission" date="2018-11" db="EMBL/GenBank/DDBJ databases">
        <title>Gordonia insulae sp. nov., isolated from an island soil.</title>
        <authorList>
            <person name="Kim Y.S."/>
            <person name="Kim S.B."/>
        </authorList>
    </citation>
    <scope>NUCLEOTIDE SEQUENCE [LARGE SCALE GENOMIC DNA]</scope>
    <source>
        <strain evidence="4 5">MMS17-SY073</strain>
    </source>
</reference>
<dbReference type="Pfam" id="PF13579">
    <property type="entry name" value="Glyco_trans_4_4"/>
    <property type="match status" value="1"/>
</dbReference>
<dbReference type="EMBL" id="CP033972">
    <property type="protein sequence ID" value="AZG43908.1"/>
    <property type="molecule type" value="Genomic_DNA"/>
</dbReference>
<organism evidence="4 5">
    <name type="scientific">Gordonia insulae</name>
    <dbReference type="NCBI Taxonomy" id="2420509"/>
    <lineage>
        <taxon>Bacteria</taxon>
        <taxon>Bacillati</taxon>
        <taxon>Actinomycetota</taxon>
        <taxon>Actinomycetes</taxon>
        <taxon>Mycobacteriales</taxon>
        <taxon>Gordoniaceae</taxon>
        <taxon>Gordonia</taxon>
    </lineage>
</organism>
<evidence type="ECO:0000256" key="1">
    <source>
        <dbReference type="ARBA" id="ARBA00022676"/>
    </source>
</evidence>
<dbReference type="PANTHER" id="PTHR45947:SF13">
    <property type="entry name" value="TRANSFERASE"/>
    <property type="match status" value="1"/>
</dbReference>
<gene>
    <name evidence="4" type="primary">pimC</name>
    <name evidence="4" type="ORF">D7316_00482</name>
</gene>
<dbReference type="GO" id="GO:1903509">
    <property type="term" value="P:liposaccharide metabolic process"/>
    <property type="evidence" value="ECO:0007669"/>
    <property type="project" value="UniProtKB-ARBA"/>
</dbReference>
<evidence type="ECO:0000313" key="4">
    <source>
        <dbReference type="EMBL" id="AZG43908.1"/>
    </source>
</evidence>
<protein>
    <submittedName>
        <fullName evidence="4">GDP-mannose-dependent alpha-(1-6)-phosphatidylinositol dimannoside mannosyltransferase</fullName>
    </submittedName>
</protein>
<dbReference type="Pfam" id="PF13692">
    <property type="entry name" value="Glyco_trans_1_4"/>
    <property type="match status" value="1"/>
</dbReference>
<dbReference type="Proteomes" id="UP000271469">
    <property type="component" value="Chromosome"/>
</dbReference>
<dbReference type="Gene3D" id="3.40.50.2000">
    <property type="entry name" value="Glycogen Phosphorylase B"/>
    <property type="match status" value="2"/>
</dbReference>